<proteinExistence type="predicted"/>
<comment type="caution">
    <text evidence="1">The sequence shown here is derived from an EMBL/GenBank/DDBJ whole genome shotgun (WGS) entry which is preliminary data.</text>
</comment>
<organism evidence="1 2">
    <name type="scientific">Chrysochromulina tobinii</name>
    <dbReference type="NCBI Taxonomy" id="1460289"/>
    <lineage>
        <taxon>Eukaryota</taxon>
        <taxon>Haptista</taxon>
        <taxon>Haptophyta</taxon>
        <taxon>Prymnesiophyceae</taxon>
        <taxon>Prymnesiales</taxon>
        <taxon>Chrysochromulinaceae</taxon>
        <taxon>Chrysochromulina</taxon>
    </lineage>
</organism>
<dbReference type="AlphaFoldDB" id="A0A0M0J8I1"/>
<sequence length="96" mass="9989">MLPRILGEEFEAVLQQASELPAAVPSPQQSASEVRVYKRGLRALLGGMMLAQKAAEAIAEAAAEAAEAAEAEEEPMSSPAEVAEAGFLLFDGMGSQ</sequence>
<accession>A0A0M0J8I1</accession>
<dbReference type="Proteomes" id="UP000037460">
    <property type="component" value="Unassembled WGS sequence"/>
</dbReference>
<protein>
    <submittedName>
        <fullName evidence="1">Uncharacterized protein</fullName>
    </submittedName>
</protein>
<evidence type="ECO:0000313" key="2">
    <source>
        <dbReference type="Proteomes" id="UP000037460"/>
    </source>
</evidence>
<evidence type="ECO:0000313" key="1">
    <source>
        <dbReference type="EMBL" id="KOO22657.1"/>
    </source>
</evidence>
<name>A0A0M0J8I1_9EUKA</name>
<feature type="non-terminal residue" evidence="1">
    <location>
        <position position="96"/>
    </location>
</feature>
<gene>
    <name evidence="1" type="ORF">Ctob_000595</name>
</gene>
<keyword evidence="2" id="KW-1185">Reference proteome</keyword>
<dbReference type="EMBL" id="JWZX01003263">
    <property type="protein sequence ID" value="KOO22657.1"/>
    <property type="molecule type" value="Genomic_DNA"/>
</dbReference>
<reference evidence="2" key="1">
    <citation type="journal article" date="2015" name="PLoS Genet.">
        <title>Genome Sequence and Transcriptome Analyses of Chrysochromulina tobin: Metabolic Tools for Enhanced Algal Fitness in the Prominent Order Prymnesiales (Haptophyceae).</title>
        <authorList>
            <person name="Hovde B.T."/>
            <person name="Deodato C.R."/>
            <person name="Hunsperger H.M."/>
            <person name="Ryken S.A."/>
            <person name="Yost W."/>
            <person name="Jha R.K."/>
            <person name="Patterson J."/>
            <person name="Monnat R.J. Jr."/>
            <person name="Barlow S.B."/>
            <person name="Starkenburg S.R."/>
            <person name="Cattolico R.A."/>
        </authorList>
    </citation>
    <scope>NUCLEOTIDE SEQUENCE</scope>
    <source>
        <strain evidence="2">CCMP291</strain>
    </source>
</reference>